<protein>
    <recommendedName>
        <fullName evidence="1">protein-ribulosamine 3-kinase</fullName>
        <ecNumber evidence="1">2.7.1.172</ecNumber>
    </recommendedName>
</protein>
<evidence type="ECO:0000256" key="2">
    <source>
        <dbReference type="ARBA" id="ARBA00048655"/>
    </source>
</evidence>
<proteinExistence type="inferred from homology"/>
<evidence type="ECO:0000313" key="5">
    <source>
        <dbReference type="Proteomes" id="UP000750711"/>
    </source>
</evidence>
<reference evidence="4" key="1">
    <citation type="submission" date="2021-03" db="EMBL/GenBank/DDBJ databases">
        <title>Comparative genomics and phylogenomic investigation of the class Geoglossomycetes provide insights into ecological specialization and systematics.</title>
        <authorList>
            <person name="Melie T."/>
            <person name="Pirro S."/>
            <person name="Miller A.N."/>
            <person name="Quandt A."/>
        </authorList>
    </citation>
    <scope>NUCLEOTIDE SEQUENCE</scope>
    <source>
        <strain evidence="4">CAQ_001_2017</strain>
    </source>
</reference>
<comment type="similarity">
    <text evidence="3">Belongs to the fructosamine kinase family.</text>
</comment>
<dbReference type="InterPro" id="IPR016477">
    <property type="entry name" value="Fructo-/Ketosamine-3-kinase"/>
</dbReference>
<sequence length="256" mass="28819">MALKSKKLCPMELVTGHGQPRFRQSRQMDHHSPFSSRFASPLPWSFILMTNTMERAQVTQGDVGKAIATGEFVSMTTLHNTIPGSVPAPIAWGTYATDSNIHFFLCNFVEMSDELPNIQAFTAKIAELHTKGLSPNGKYGFSVPTYLGQMPQYTTWTDSWEEFFINSLKQLMSSIEEVHGPDVEWRELLEVTINKVVPRLLRPLETGGRQIQPRLVHGYLYAGNVSVDVETSAPILFDAICLHAHNEYKLEMMDIS</sequence>
<keyword evidence="5" id="KW-1185">Reference proteome</keyword>
<dbReference type="SUPFAM" id="SSF56112">
    <property type="entry name" value="Protein kinase-like (PK-like)"/>
    <property type="match status" value="1"/>
</dbReference>
<dbReference type="PANTHER" id="PTHR12149">
    <property type="entry name" value="FRUCTOSAMINE 3 KINASE-RELATED PROTEIN"/>
    <property type="match status" value="1"/>
</dbReference>
<comment type="catalytic activity">
    <reaction evidence="2">
        <text>N(6)-D-ribulosyl-L-lysyl-[protein] + ATP = N(6)-(3-O-phospho-D-ribulosyl)-L-lysyl-[protein] + ADP + H(+)</text>
        <dbReference type="Rhea" id="RHEA:48432"/>
        <dbReference type="Rhea" id="RHEA-COMP:12103"/>
        <dbReference type="Rhea" id="RHEA-COMP:12104"/>
        <dbReference type="ChEBI" id="CHEBI:15378"/>
        <dbReference type="ChEBI" id="CHEBI:30616"/>
        <dbReference type="ChEBI" id="CHEBI:90418"/>
        <dbReference type="ChEBI" id="CHEBI:90420"/>
        <dbReference type="ChEBI" id="CHEBI:456216"/>
        <dbReference type="EC" id="2.7.1.172"/>
    </reaction>
    <physiologicalReaction direction="left-to-right" evidence="2">
        <dbReference type="Rhea" id="RHEA:48433"/>
    </physiologicalReaction>
</comment>
<organism evidence="4 5">
    <name type="scientific">Trichoglossum hirsutum</name>
    <dbReference type="NCBI Taxonomy" id="265104"/>
    <lineage>
        <taxon>Eukaryota</taxon>
        <taxon>Fungi</taxon>
        <taxon>Dikarya</taxon>
        <taxon>Ascomycota</taxon>
        <taxon>Pezizomycotina</taxon>
        <taxon>Geoglossomycetes</taxon>
        <taxon>Geoglossales</taxon>
        <taxon>Geoglossaceae</taxon>
        <taxon>Trichoglossum</taxon>
    </lineage>
</organism>
<dbReference type="Proteomes" id="UP000750711">
    <property type="component" value="Unassembled WGS sequence"/>
</dbReference>
<evidence type="ECO:0000256" key="1">
    <source>
        <dbReference type="ARBA" id="ARBA00011961"/>
    </source>
</evidence>
<dbReference type="EC" id="2.7.1.172" evidence="1"/>
<evidence type="ECO:0000313" key="4">
    <source>
        <dbReference type="EMBL" id="KAH0562635.1"/>
    </source>
</evidence>
<dbReference type="GO" id="GO:0102193">
    <property type="term" value="F:protein-ribulosamine 3-kinase activity"/>
    <property type="evidence" value="ECO:0007669"/>
    <property type="project" value="UniProtKB-EC"/>
</dbReference>
<dbReference type="EMBL" id="JAGHQM010000315">
    <property type="protein sequence ID" value="KAH0562635.1"/>
    <property type="molecule type" value="Genomic_DNA"/>
</dbReference>
<dbReference type="PANTHER" id="PTHR12149:SF8">
    <property type="entry name" value="PROTEIN-RIBULOSAMINE 3-KINASE"/>
    <property type="match status" value="1"/>
</dbReference>
<gene>
    <name evidence="4" type="ORF">GP486_002686</name>
</gene>
<dbReference type="Pfam" id="PF03881">
    <property type="entry name" value="Fructosamin_kin"/>
    <property type="match status" value="1"/>
</dbReference>
<dbReference type="Gene3D" id="3.90.1200.10">
    <property type="match status" value="1"/>
</dbReference>
<dbReference type="AlphaFoldDB" id="A0A9P8LEI7"/>
<name>A0A9P8LEI7_9PEZI</name>
<accession>A0A9P8LEI7</accession>
<evidence type="ECO:0000256" key="3">
    <source>
        <dbReference type="PIRNR" id="PIRNR006221"/>
    </source>
</evidence>
<comment type="caution">
    <text evidence="4">The sequence shown here is derived from an EMBL/GenBank/DDBJ whole genome shotgun (WGS) entry which is preliminary data.</text>
</comment>
<dbReference type="InterPro" id="IPR011009">
    <property type="entry name" value="Kinase-like_dom_sf"/>
</dbReference>
<dbReference type="PIRSF" id="PIRSF006221">
    <property type="entry name" value="Ketosamine-3-kinase"/>
    <property type="match status" value="1"/>
</dbReference>
<keyword evidence="3" id="KW-0808">Transferase</keyword>
<keyword evidence="3" id="KW-0418">Kinase</keyword>
<dbReference type="GO" id="GO:0016301">
    <property type="term" value="F:kinase activity"/>
    <property type="evidence" value="ECO:0007669"/>
    <property type="project" value="UniProtKB-UniRule"/>
</dbReference>